<keyword evidence="4 6" id="KW-1133">Transmembrane helix</keyword>
<evidence type="ECO:0000256" key="6">
    <source>
        <dbReference type="SAM" id="Phobius"/>
    </source>
</evidence>
<dbReference type="OrthoDB" id="5998304at2"/>
<dbReference type="Pfam" id="PF03706">
    <property type="entry name" value="LPG_synthase_TM"/>
    <property type="match status" value="1"/>
</dbReference>
<dbReference type="AlphaFoldDB" id="A0A368XM06"/>
<comment type="caution">
    <text evidence="7">The sequence shown here is derived from an EMBL/GenBank/DDBJ whole genome shotgun (WGS) entry which is preliminary data.</text>
</comment>
<proteinExistence type="predicted"/>
<feature type="transmembrane region" description="Helical" evidence="6">
    <location>
        <begin position="219"/>
        <end position="241"/>
    </location>
</feature>
<feature type="transmembrane region" description="Helical" evidence="6">
    <location>
        <begin position="99"/>
        <end position="121"/>
    </location>
</feature>
<feature type="transmembrane region" description="Helical" evidence="6">
    <location>
        <begin position="60"/>
        <end position="79"/>
    </location>
</feature>
<dbReference type="GO" id="GO:0005886">
    <property type="term" value="C:plasma membrane"/>
    <property type="evidence" value="ECO:0007669"/>
    <property type="project" value="UniProtKB-SubCell"/>
</dbReference>
<reference evidence="7 8" key="1">
    <citation type="submission" date="2018-07" db="EMBL/GenBank/DDBJ databases">
        <title>Genomic Encyclopedia of Type Strains, Phase IV (KMG-IV): sequencing the most valuable type-strain genomes for metagenomic binning, comparative biology and taxonomic classification.</title>
        <authorList>
            <person name="Goeker M."/>
        </authorList>
    </citation>
    <scope>NUCLEOTIDE SEQUENCE [LARGE SCALE GENOMIC DNA]</scope>
    <source>
        <strain evidence="7 8">DSM 21634</strain>
    </source>
</reference>
<evidence type="ECO:0000256" key="5">
    <source>
        <dbReference type="ARBA" id="ARBA00023136"/>
    </source>
</evidence>
<feature type="transmembrane region" description="Helical" evidence="6">
    <location>
        <begin position="300"/>
        <end position="318"/>
    </location>
</feature>
<evidence type="ECO:0000256" key="3">
    <source>
        <dbReference type="ARBA" id="ARBA00022692"/>
    </source>
</evidence>
<dbReference type="PANTHER" id="PTHR39087">
    <property type="entry name" value="UPF0104 MEMBRANE PROTEIN MJ1595"/>
    <property type="match status" value="1"/>
</dbReference>
<keyword evidence="3 6" id="KW-0812">Transmembrane</keyword>
<keyword evidence="8" id="KW-1185">Reference proteome</keyword>
<organism evidence="7 8">
    <name type="scientific">Pseudorhodoferax soli</name>
    <dbReference type="NCBI Taxonomy" id="545864"/>
    <lineage>
        <taxon>Bacteria</taxon>
        <taxon>Pseudomonadati</taxon>
        <taxon>Pseudomonadota</taxon>
        <taxon>Betaproteobacteria</taxon>
        <taxon>Burkholderiales</taxon>
        <taxon>Comamonadaceae</taxon>
    </lineage>
</organism>
<dbReference type="Proteomes" id="UP000252884">
    <property type="component" value="Unassembled WGS sequence"/>
</dbReference>
<name>A0A368XM06_9BURK</name>
<protein>
    <recommendedName>
        <fullName evidence="9">Lysylphosphatidylglycerol synthase-like protein</fullName>
    </recommendedName>
</protein>
<feature type="transmembrane region" description="Helical" evidence="6">
    <location>
        <begin position="142"/>
        <end position="165"/>
    </location>
</feature>
<dbReference type="EMBL" id="QPJK01000007">
    <property type="protein sequence ID" value="RCW68885.1"/>
    <property type="molecule type" value="Genomic_DNA"/>
</dbReference>
<sequence>MSAVAAAEPAPRRPALRARPWWPWLRKGFWLAFFALLGYLLVSQARTIAWDEVAQTLRELPLPVLLAAGGLAFASHLLYSTFDLLGRRAVGHRLPAPKVMLVTFISYAFNLNMGALVGGVASRYRLYGRLGLDEMQVTRVMAVSMVTNWLGYLLLGGLAFALFPLALPAEWDISDAVLQIAGSLLAAVALGYVAACAFSRKRSLSLRGHTFTLPSGRTALLQLAMSCLNWSLIAGTIFVLLQGQVDYVTVLTVLLLAAVAGVVTHVPAGLGVLEAVFVALLGTQLAPAQLIGTLLAYRALYYLAPLALAVLCFLFLEIRHKAPSRNA</sequence>
<dbReference type="InterPro" id="IPR022791">
    <property type="entry name" value="L-PG_synthase/AglD"/>
</dbReference>
<keyword evidence="2" id="KW-1003">Cell membrane</keyword>
<evidence type="ECO:0000256" key="2">
    <source>
        <dbReference type="ARBA" id="ARBA00022475"/>
    </source>
</evidence>
<dbReference type="RefSeq" id="WP_114470388.1">
    <property type="nucleotide sequence ID" value="NZ_QPJK01000007.1"/>
</dbReference>
<evidence type="ECO:0000313" key="7">
    <source>
        <dbReference type="EMBL" id="RCW68885.1"/>
    </source>
</evidence>
<evidence type="ECO:0000256" key="4">
    <source>
        <dbReference type="ARBA" id="ARBA00022989"/>
    </source>
</evidence>
<evidence type="ECO:0000256" key="1">
    <source>
        <dbReference type="ARBA" id="ARBA00004651"/>
    </source>
</evidence>
<feature type="transmembrane region" description="Helical" evidence="6">
    <location>
        <begin position="29"/>
        <end position="48"/>
    </location>
</feature>
<feature type="transmembrane region" description="Helical" evidence="6">
    <location>
        <begin position="177"/>
        <end position="198"/>
    </location>
</feature>
<comment type="subcellular location">
    <subcellularLocation>
        <location evidence="1">Cell membrane</location>
        <topology evidence="1">Multi-pass membrane protein</topology>
    </subcellularLocation>
</comment>
<keyword evidence="5 6" id="KW-0472">Membrane</keyword>
<gene>
    <name evidence="7" type="ORF">DES41_107410</name>
</gene>
<evidence type="ECO:0000313" key="8">
    <source>
        <dbReference type="Proteomes" id="UP000252884"/>
    </source>
</evidence>
<dbReference type="PANTHER" id="PTHR39087:SF2">
    <property type="entry name" value="UPF0104 MEMBRANE PROTEIN MJ1595"/>
    <property type="match status" value="1"/>
</dbReference>
<evidence type="ECO:0008006" key="9">
    <source>
        <dbReference type="Google" id="ProtNLM"/>
    </source>
</evidence>
<feature type="transmembrane region" description="Helical" evidence="6">
    <location>
        <begin position="247"/>
        <end position="268"/>
    </location>
</feature>
<accession>A0A368XM06</accession>